<feature type="chain" id="PRO_5030782000" evidence="1">
    <location>
        <begin position="19"/>
        <end position="219"/>
    </location>
</feature>
<keyword evidence="1" id="KW-0732">Signal</keyword>
<evidence type="ECO:0000313" key="3">
    <source>
        <dbReference type="Proteomes" id="UP000461288"/>
    </source>
</evidence>
<name>A0A7X3H7H4_9GAMM</name>
<organism evidence="2 3">
    <name type="scientific">Metapseudomonas otitidis</name>
    <dbReference type="NCBI Taxonomy" id="319939"/>
    <lineage>
        <taxon>Bacteria</taxon>
        <taxon>Pseudomonadati</taxon>
        <taxon>Pseudomonadota</taxon>
        <taxon>Gammaproteobacteria</taxon>
        <taxon>Pseudomonadales</taxon>
        <taxon>Pseudomonadaceae</taxon>
        <taxon>Metapseudomonas</taxon>
    </lineage>
</organism>
<dbReference type="EMBL" id="WTFN01000022">
    <property type="protein sequence ID" value="MWK56530.1"/>
    <property type="molecule type" value="Genomic_DNA"/>
</dbReference>
<comment type="caution">
    <text evidence="2">The sequence shown here is derived from an EMBL/GenBank/DDBJ whole genome shotgun (WGS) entry which is preliminary data.</text>
</comment>
<proteinExistence type="predicted"/>
<dbReference type="Proteomes" id="UP000461288">
    <property type="component" value="Unassembled WGS sequence"/>
</dbReference>
<protein>
    <submittedName>
        <fullName evidence="2">Uncharacterized protein</fullName>
    </submittedName>
</protein>
<accession>A0A7X3H7H4</accession>
<evidence type="ECO:0000256" key="1">
    <source>
        <dbReference type="SAM" id="SignalP"/>
    </source>
</evidence>
<dbReference type="AlphaFoldDB" id="A0A7X3H7H4"/>
<sequence length="219" mass="24025">MKPLFALALSLACAAAQASPQPLPVDSQWNGQTHAQRAAAWWQWAVAQPAHLDPLRDTTGAHCAQGQQGDLFFLAGGYGSSHIQRTCDVPAGKHLFFPVINMVFWRARPDMPLSCEQVRQGAALNNDTALELFVELDGQPLENPAQYRVATQDCFDLYARLPAGAPKRFGNPAATDGYWILLPPLPAGTHNLKFGGRYNRPGAAYGKTVQDIEYRLEVR</sequence>
<gene>
    <name evidence="2" type="ORF">GO594_11140</name>
</gene>
<evidence type="ECO:0000313" key="2">
    <source>
        <dbReference type="EMBL" id="MWK56530.1"/>
    </source>
</evidence>
<feature type="signal peptide" evidence="1">
    <location>
        <begin position="1"/>
        <end position="18"/>
    </location>
</feature>
<reference evidence="2 3" key="1">
    <citation type="submission" date="2019-12" db="EMBL/GenBank/DDBJ databases">
        <title>Draft genome sequence of Pseudomonas otitidis recovered from a chicken carcass.</title>
        <authorList>
            <person name="Vieira T.R."/>
            <person name="Oliviera E.F.C."/>
            <person name="Silva N.M.V."/>
            <person name="Sambrano G.E."/>
            <person name="Cibulski S.P."/>
            <person name="Cardoso M.R.I."/>
        </authorList>
    </citation>
    <scope>NUCLEOTIDE SEQUENCE [LARGE SCALE GENOMIC DNA]</scope>
    <source>
        <strain evidence="2 3">25_K</strain>
    </source>
</reference>
<dbReference type="RefSeq" id="WP_160480781.1">
    <property type="nucleotide sequence ID" value="NZ_JAOBYY010000034.1"/>
</dbReference>